<dbReference type="NCBIfam" id="TIGR03977">
    <property type="entry name" value="rSAM_pair_HxsC"/>
    <property type="match status" value="1"/>
</dbReference>
<dbReference type="InterPro" id="IPR024032">
    <property type="entry name" value="rSAM_paired_HxsC"/>
</dbReference>
<proteinExistence type="predicted"/>
<dbReference type="RefSeq" id="WP_216878140.1">
    <property type="nucleotide sequence ID" value="NZ_JAERQM010000006.1"/>
</dbReference>
<feature type="domain" description="Radical SAM core" evidence="1">
    <location>
        <begin position="111"/>
        <end position="328"/>
    </location>
</feature>
<comment type="caution">
    <text evidence="2">The sequence shown here is derived from an EMBL/GenBank/DDBJ whole genome shotgun (WGS) entry which is preliminary data.</text>
</comment>
<dbReference type="PANTHER" id="PTHR11228:SF7">
    <property type="entry name" value="PQQA PEPTIDE CYCLASE"/>
    <property type="match status" value="1"/>
</dbReference>
<dbReference type="CDD" id="cd01335">
    <property type="entry name" value="Radical_SAM"/>
    <property type="match status" value="1"/>
</dbReference>
<gene>
    <name evidence="2" type="primary">hxsC</name>
    <name evidence="2" type="ORF">JJQ90_20610</name>
</gene>
<dbReference type="PROSITE" id="PS51918">
    <property type="entry name" value="RADICAL_SAM"/>
    <property type="match status" value="1"/>
</dbReference>
<protein>
    <submittedName>
        <fullName evidence="2">His-Xaa-Ser system radical SAM maturase HxsC</fullName>
    </submittedName>
</protein>
<dbReference type="SFLD" id="SFLDG01067">
    <property type="entry name" value="SPASM/twitch_domain_containing"/>
    <property type="match status" value="1"/>
</dbReference>
<reference evidence="2 3" key="1">
    <citation type="submission" date="2021-01" db="EMBL/GenBank/DDBJ databases">
        <title>Roseomonas sp. nov, a bacterium isolated from an oil production mixture in Yumen Oilfield.</title>
        <authorList>
            <person name="Wu D."/>
        </authorList>
    </citation>
    <scope>NUCLEOTIDE SEQUENCE [LARGE SCALE GENOMIC DNA]</scope>
    <source>
        <strain evidence="2 3">ROY-5-3</strain>
    </source>
</reference>
<dbReference type="InterPro" id="IPR007197">
    <property type="entry name" value="rSAM"/>
</dbReference>
<name>A0ABS6HBN8_9PROT</name>
<dbReference type="EMBL" id="JAERQM010000006">
    <property type="protein sequence ID" value="MBU8546136.1"/>
    <property type="molecule type" value="Genomic_DNA"/>
</dbReference>
<evidence type="ECO:0000313" key="3">
    <source>
        <dbReference type="Proteomes" id="UP000689967"/>
    </source>
</evidence>
<dbReference type="SFLD" id="SFLDS00029">
    <property type="entry name" value="Radical_SAM"/>
    <property type="match status" value="1"/>
</dbReference>
<keyword evidence="3" id="KW-1185">Reference proteome</keyword>
<accession>A0ABS6HBN8</accession>
<dbReference type="PANTHER" id="PTHR11228">
    <property type="entry name" value="RADICAL SAM DOMAIN PROTEIN"/>
    <property type="match status" value="1"/>
</dbReference>
<dbReference type="Pfam" id="PF04055">
    <property type="entry name" value="Radical_SAM"/>
    <property type="match status" value="1"/>
</dbReference>
<organism evidence="2 3">
    <name type="scientific">Falsiroseomonas oleicola</name>
    <dbReference type="NCBI Taxonomy" id="2801474"/>
    <lineage>
        <taxon>Bacteria</taxon>
        <taxon>Pseudomonadati</taxon>
        <taxon>Pseudomonadota</taxon>
        <taxon>Alphaproteobacteria</taxon>
        <taxon>Acetobacterales</taxon>
        <taxon>Roseomonadaceae</taxon>
        <taxon>Falsiroseomonas</taxon>
    </lineage>
</organism>
<evidence type="ECO:0000313" key="2">
    <source>
        <dbReference type="EMBL" id="MBU8546136.1"/>
    </source>
</evidence>
<dbReference type="Proteomes" id="UP000689967">
    <property type="component" value="Unassembled WGS sequence"/>
</dbReference>
<evidence type="ECO:0000259" key="1">
    <source>
        <dbReference type="PROSITE" id="PS51918"/>
    </source>
</evidence>
<dbReference type="SFLD" id="SFLDG01103">
    <property type="entry name" value="Uncharacterised_Radical_SAM_Su"/>
    <property type="match status" value="1"/>
</dbReference>
<sequence>MSLPLHTLAQVEGLGPTPKLLKLLALPEALATELPLNRVAVDLRHPSSGKVLLAALAAADFGAAFGTIDHVPEAREAGLPLIHSLRRGDVAGSGDVVRVESSPGRVGIVHRRGANANTLLLTERCNSLCVMCSQPPRDEDDSWRLAEALDVIPLLDHDIEVLGITGGEPTLLGEGLGRLLEVVRERLPSTRLHILTNGRLFSDPGLVRTVSAGVDAVTWGIPLYAEVARVHDDVVQASGAFDETLEGIHNLAEAGHDVEIRFVAHAMSLPRLPALAEFIWRNLPFSGHVALMGLEPMGYARKNRDRLWVDPADAAATVADAAIYLARRGMPVSIYNVPLCLLPRQAWPLARQSISDWKQDYAAECEGCAVRTACCGFFISADATWRGQRIRPLSAAEMSEASA</sequence>
<dbReference type="InterPro" id="IPR050377">
    <property type="entry name" value="Radical_SAM_PqqE_MftC-like"/>
</dbReference>